<feature type="domain" description="ABC transporter" evidence="5">
    <location>
        <begin position="5"/>
        <end position="219"/>
    </location>
</feature>
<dbReference type="PROSITE" id="PS50893">
    <property type="entry name" value="ABC_TRANSPORTER_2"/>
    <property type="match status" value="1"/>
</dbReference>
<dbReference type="InterPro" id="IPR050153">
    <property type="entry name" value="Metal_Ion_Import_ABC"/>
</dbReference>
<evidence type="ECO:0000259" key="5">
    <source>
        <dbReference type="PROSITE" id="PS50893"/>
    </source>
</evidence>
<dbReference type="SUPFAM" id="SSF52540">
    <property type="entry name" value="P-loop containing nucleoside triphosphate hydrolases"/>
    <property type="match status" value="1"/>
</dbReference>
<dbReference type="Proteomes" id="UP000286581">
    <property type="component" value="Unassembled WGS sequence"/>
</dbReference>
<dbReference type="InterPro" id="IPR003593">
    <property type="entry name" value="AAA+_ATPase"/>
</dbReference>
<evidence type="ECO:0000256" key="2">
    <source>
        <dbReference type="ARBA" id="ARBA00022448"/>
    </source>
</evidence>
<keyword evidence="3" id="KW-0547">Nucleotide-binding</keyword>
<gene>
    <name evidence="6" type="ORF">DWV78_17410</name>
</gene>
<name>A0A413B1R2_9FIRM</name>
<comment type="similarity">
    <text evidence="1">Belongs to the ABC transporter superfamily.</text>
</comment>
<evidence type="ECO:0000313" key="6">
    <source>
        <dbReference type="EMBL" id="RGW29736.1"/>
    </source>
</evidence>
<dbReference type="GO" id="GO:0016887">
    <property type="term" value="F:ATP hydrolysis activity"/>
    <property type="evidence" value="ECO:0007669"/>
    <property type="project" value="InterPro"/>
</dbReference>
<proteinExistence type="inferred from homology"/>
<evidence type="ECO:0000313" key="7">
    <source>
        <dbReference type="Proteomes" id="UP000286581"/>
    </source>
</evidence>
<dbReference type="InterPro" id="IPR003439">
    <property type="entry name" value="ABC_transporter-like_ATP-bd"/>
</dbReference>
<organism evidence="6 7">
    <name type="scientific">Agathobacter rectalis</name>
    <dbReference type="NCBI Taxonomy" id="39491"/>
    <lineage>
        <taxon>Bacteria</taxon>
        <taxon>Bacillati</taxon>
        <taxon>Bacillota</taxon>
        <taxon>Clostridia</taxon>
        <taxon>Lachnospirales</taxon>
        <taxon>Lachnospiraceae</taxon>
        <taxon>Agathobacter</taxon>
    </lineage>
</organism>
<comment type="caution">
    <text evidence="6">The sequence shown here is derived from an EMBL/GenBank/DDBJ whole genome shotgun (WGS) entry which is preliminary data.</text>
</comment>
<dbReference type="PANTHER" id="PTHR42734">
    <property type="entry name" value="METAL TRANSPORT SYSTEM ATP-BINDING PROTEIN TM_0124-RELATED"/>
    <property type="match status" value="1"/>
</dbReference>
<dbReference type="AlphaFoldDB" id="A0A413B1R2"/>
<keyword evidence="2" id="KW-0813">Transport</keyword>
<dbReference type="PANTHER" id="PTHR42734:SF17">
    <property type="entry name" value="METAL TRANSPORT SYSTEM ATP-BINDING PROTEIN TM_0124-RELATED"/>
    <property type="match status" value="1"/>
</dbReference>
<dbReference type="EMBL" id="QSAE01000214">
    <property type="protein sequence ID" value="RGW29736.1"/>
    <property type="molecule type" value="Genomic_DNA"/>
</dbReference>
<dbReference type="SMART" id="SM00382">
    <property type="entry name" value="AAA"/>
    <property type="match status" value="1"/>
</dbReference>
<dbReference type="Pfam" id="PF00005">
    <property type="entry name" value="ABC_tran"/>
    <property type="match status" value="1"/>
</dbReference>
<protein>
    <submittedName>
        <fullName evidence="6">ATP-binding cassette domain-containing protein</fullName>
    </submittedName>
</protein>
<evidence type="ECO:0000256" key="4">
    <source>
        <dbReference type="ARBA" id="ARBA00022840"/>
    </source>
</evidence>
<feature type="non-terminal residue" evidence="6">
    <location>
        <position position="1"/>
    </location>
</feature>
<dbReference type="GO" id="GO:0005524">
    <property type="term" value="F:ATP binding"/>
    <property type="evidence" value="ECO:0007669"/>
    <property type="project" value="UniProtKB-KW"/>
</dbReference>
<dbReference type="InterPro" id="IPR027417">
    <property type="entry name" value="P-loop_NTPase"/>
</dbReference>
<dbReference type="Gene3D" id="3.40.50.300">
    <property type="entry name" value="P-loop containing nucleotide triphosphate hydrolases"/>
    <property type="match status" value="1"/>
</dbReference>
<evidence type="ECO:0000256" key="3">
    <source>
        <dbReference type="ARBA" id="ARBA00022741"/>
    </source>
</evidence>
<accession>A0A413B1R2</accession>
<keyword evidence="4 6" id="KW-0067">ATP-binding</keyword>
<reference evidence="6 7" key="1">
    <citation type="submission" date="2018-08" db="EMBL/GenBank/DDBJ databases">
        <title>A genome reference for cultivated species of the human gut microbiota.</title>
        <authorList>
            <person name="Zou Y."/>
            <person name="Xue W."/>
            <person name="Luo G."/>
        </authorList>
    </citation>
    <scope>NUCLEOTIDE SEQUENCE [LARGE SCALE GENOMIC DNA]</scope>
    <source>
        <strain evidence="6 7">AF12-8</strain>
    </source>
</reference>
<sequence length="219" mass="24783">QINEITLDDISFRYDLNSTMLLEKVSYKFEKGKIYGISGVNGVGKSTLINILIGIINEDVSGEVKYGSNKLQDMDMYEVRREHIAVMSQEFESGFDVTVSDLLCANYPGFGQDGIDKSLKQIGDLNLLFDNEMSLADLWRKRIKDLSGGEKQKVSLVWCFLKDADVLILDEPTANMDRKSIEVVKRILKDMVKEKIIIVVSHDKSLFEVCDKQIDLSSN</sequence>
<evidence type="ECO:0000256" key="1">
    <source>
        <dbReference type="ARBA" id="ARBA00005417"/>
    </source>
</evidence>